<sequence length="38" mass="4664">MVIRINVAPWLPILWWAPRSRSMKLTRCWSDWSLPCHR</sequence>
<gene>
    <name evidence="1" type="ORF">AVDCRST_MAG66-2433</name>
</gene>
<organism evidence="1">
    <name type="scientific">uncultured Pseudonocardia sp</name>
    <dbReference type="NCBI Taxonomy" id="211455"/>
    <lineage>
        <taxon>Bacteria</taxon>
        <taxon>Bacillati</taxon>
        <taxon>Actinomycetota</taxon>
        <taxon>Actinomycetes</taxon>
        <taxon>Pseudonocardiales</taxon>
        <taxon>Pseudonocardiaceae</taxon>
        <taxon>Pseudonocardia</taxon>
        <taxon>environmental samples</taxon>
    </lineage>
</organism>
<name>A0A6J4PI03_9PSEU</name>
<proteinExistence type="predicted"/>
<dbReference type="AlphaFoldDB" id="A0A6J4PI03"/>
<protein>
    <submittedName>
        <fullName evidence="1">Uncharacterized protein</fullName>
    </submittedName>
</protein>
<reference evidence="1" key="1">
    <citation type="submission" date="2020-02" db="EMBL/GenBank/DDBJ databases">
        <authorList>
            <person name="Meier V. D."/>
        </authorList>
    </citation>
    <scope>NUCLEOTIDE SEQUENCE</scope>
    <source>
        <strain evidence="1">AVDCRST_MAG66</strain>
    </source>
</reference>
<accession>A0A6J4PI03</accession>
<evidence type="ECO:0000313" key="1">
    <source>
        <dbReference type="EMBL" id="CAA9416472.1"/>
    </source>
</evidence>
<dbReference type="EMBL" id="CADCUS010000345">
    <property type="protein sequence ID" value="CAA9416472.1"/>
    <property type="molecule type" value="Genomic_DNA"/>
</dbReference>